<organism evidence="1 2">
    <name type="scientific">Tritrichomonas musculus</name>
    <dbReference type="NCBI Taxonomy" id="1915356"/>
    <lineage>
        <taxon>Eukaryota</taxon>
        <taxon>Metamonada</taxon>
        <taxon>Parabasalia</taxon>
        <taxon>Tritrichomonadida</taxon>
        <taxon>Tritrichomonadidae</taxon>
        <taxon>Tritrichomonas</taxon>
    </lineage>
</organism>
<evidence type="ECO:0008006" key="3">
    <source>
        <dbReference type="Google" id="ProtNLM"/>
    </source>
</evidence>
<accession>A0ABR2L4T5</accession>
<dbReference type="Proteomes" id="UP001470230">
    <property type="component" value="Unassembled WGS sequence"/>
</dbReference>
<evidence type="ECO:0000313" key="1">
    <source>
        <dbReference type="EMBL" id="KAK8898372.1"/>
    </source>
</evidence>
<reference evidence="1 2" key="1">
    <citation type="submission" date="2024-04" db="EMBL/GenBank/DDBJ databases">
        <title>Tritrichomonas musculus Genome.</title>
        <authorList>
            <person name="Alves-Ferreira E."/>
            <person name="Grigg M."/>
            <person name="Lorenzi H."/>
            <person name="Galac M."/>
        </authorList>
    </citation>
    <scope>NUCLEOTIDE SEQUENCE [LARGE SCALE GENOMIC DNA]</scope>
    <source>
        <strain evidence="1 2">EAF2021</strain>
    </source>
</reference>
<sequence>MSINTLFGLNLRVLSFELPRSLIKDNDQVRVSVTTIPEENKQAFTISARQMKDSRITFCVNVNIQRDDIPNDLVFTTTEKIIVVFRKKSLFAHDPIIASTSIHVKDLPKNLSQPAEIKMVNIYEPKKQLEKKNNYQKEITEKDRKVIGRMQVEMSLTEPVHLKEFKEDQMFDLTNDNNCDVEVAFDGTTIKDRYFGFKKLRL</sequence>
<comment type="caution">
    <text evidence="1">The sequence shown here is derived from an EMBL/GenBank/DDBJ whole genome shotgun (WGS) entry which is preliminary data.</text>
</comment>
<name>A0ABR2L4T5_9EUKA</name>
<evidence type="ECO:0000313" key="2">
    <source>
        <dbReference type="Proteomes" id="UP001470230"/>
    </source>
</evidence>
<gene>
    <name evidence="1" type="ORF">M9Y10_000657</name>
</gene>
<keyword evidence="2" id="KW-1185">Reference proteome</keyword>
<dbReference type="EMBL" id="JAPFFF010000001">
    <property type="protein sequence ID" value="KAK8898372.1"/>
    <property type="molecule type" value="Genomic_DNA"/>
</dbReference>
<proteinExistence type="predicted"/>
<protein>
    <recommendedName>
        <fullName evidence="3">MSP domain-containing protein</fullName>
    </recommendedName>
</protein>